<evidence type="ECO:0000313" key="3">
    <source>
        <dbReference type="Proteomes" id="UP001501624"/>
    </source>
</evidence>
<comment type="caution">
    <text evidence="2">The sequence shown here is derived from an EMBL/GenBank/DDBJ whole genome shotgun (WGS) entry which is preliminary data.</text>
</comment>
<protein>
    <submittedName>
        <fullName evidence="2">Uncharacterized protein</fullName>
    </submittedName>
</protein>
<dbReference type="Proteomes" id="UP001501624">
    <property type="component" value="Unassembled WGS sequence"/>
</dbReference>
<evidence type="ECO:0000256" key="1">
    <source>
        <dbReference type="SAM" id="MobiDB-lite"/>
    </source>
</evidence>
<keyword evidence="3" id="KW-1185">Reference proteome</keyword>
<sequence length="92" mass="9550">MTAAKRGPRGSTAGPADMSPPWRGARERASEWVFPAGGEAGTAEADPLGQTQAAAHAAEVDRATLRQQSEGQPAHERQATRTSLKVGVASTQ</sequence>
<accession>A0ABP7HV97</accession>
<dbReference type="EMBL" id="BAABCM010000002">
    <property type="protein sequence ID" value="GAA3803577.1"/>
    <property type="molecule type" value="Genomic_DNA"/>
</dbReference>
<proteinExistence type="predicted"/>
<reference evidence="3" key="1">
    <citation type="journal article" date="2019" name="Int. J. Syst. Evol. Microbiol.">
        <title>The Global Catalogue of Microorganisms (GCM) 10K type strain sequencing project: providing services to taxonomists for standard genome sequencing and annotation.</title>
        <authorList>
            <consortium name="The Broad Institute Genomics Platform"/>
            <consortium name="The Broad Institute Genome Sequencing Center for Infectious Disease"/>
            <person name="Wu L."/>
            <person name="Ma J."/>
        </authorList>
    </citation>
    <scope>NUCLEOTIDE SEQUENCE [LARGE SCALE GENOMIC DNA]</scope>
    <source>
        <strain evidence="3">JCM 17017</strain>
    </source>
</reference>
<feature type="region of interest" description="Disordered" evidence="1">
    <location>
        <begin position="1"/>
        <end position="92"/>
    </location>
</feature>
<evidence type="ECO:0000313" key="2">
    <source>
        <dbReference type="EMBL" id="GAA3803577.1"/>
    </source>
</evidence>
<name>A0ABP7HV97_9PSEU</name>
<organism evidence="2 3">
    <name type="scientific">Amycolatopsis tucumanensis</name>
    <dbReference type="NCBI Taxonomy" id="401106"/>
    <lineage>
        <taxon>Bacteria</taxon>
        <taxon>Bacillati</taxon>
        <taxon>Actinomycetota</taxon>
        <taxon>Actinomycetes</taxon>
        <taxon>Pseudonocardiales</taxon>
        <taxon>Pseudonocardiaceae</taxon>
        <taxon>Amycolatopsis</taxon>
    </lineage>
</organism>
<gene>
    <name evidence="2" type="ORF">GCM10022380_21380</name>
</gene>